<evidence type="ECO:0000313" key="3">
    <source>
        <dbReference type="Proteomes" id="UP000234479"/>
    </source>
</evidence>
<name>A0A2N5DG71_9CAUL</name>
<dbReference type="OrthoDB" id="7509188at2"/>
<dbReference type="EMBL" id="PJRS01000022">
    <property type="protein sequence ID" value="PLR25064.1"/>
    <property type="molecule type" value="Genomic_DNA"/>
</dbReference>
<accession>A0A2N5DG71</accession>
<reference evidence="2 3" key="1">
    <citation type="submission" date="2017-12" db="EMBL/GenBank/DDBJ databases">
        <title>The genome sequence of Caulobacter sp. 410.</title>
        <authorList>
            <person name="Gao J."/>
            <person name="Mao X."/>
            <person name="Sun J."/>
        </authorList>
    </citation>
    <scope>NUCLEOTIDE SEQUENCE [LARGE SCALE GENOMIC DNA]</scope>
    <source>
        <strain evidence="2 3">410</strain>
    </source>
</reference>
<dbReference type="RefSeq" id="WP_101718338.1">
    <property type="nucleotide sequence ID" value="NZ_PJRS01000022.1"/>
</dbReference>
<dbReference type="Proteomes" id="UP000234479">
    <property type="component" value="Unassembled WGS sequence"/>
</dbReference>
<sequence>MDGSGHCTADFAGEERDFRIRLGEIRRIEKACGTGIGEVLRRLARAVFALSKYSGIEALAAGVEFHAEDVRAPIYQGLLGAGMTSKDATNLVRLDIDERGIQGLLDHATTALEVLWASRQAPEEEEPGEPMAGESPAT</sequence>
<feature type="region of interest" description="Disordered" evidence="1">
    <location>
        <begin position="119"/>
        <end position="138"/>
    </location>
</feature>
<evidence type="ECO:0000256" key="1">
    <source>
        <dbReference type="SAM" id="MobiDB-lite"/>
    </source>
</evidence>
<proteinExistence type="predicted"/>
<comment type="caution">
    <text evidence="2">The sequence shown here is derived from an EMBL/GenBank/DDBJ whole genome shotgun (WGS) entry which is preliminary data.</text>
</comment>
<keyword evidence="3" id="KW-1185">Reference proteome</keyword>
<protein>
    <submittedName>
        <fullName evidence="2">Uncharacterized protein</fullName>
    </submittedName>
</protein>
<evidence type="ECO:0000313" key="2">
    <source>
        <dbReference type="EMBL" id="PLR25064.1"/>
    </source>
</evidence>
<feature type="compositionally biased region" description="Low complexity" evidence="1">
    <location>
        <begin position="129"/>
        <end position="138"/>
    </location>
</feature>
<gene>
    <name evidence="2" type="ORF">SGCZBJ_12570</name>
</gene>
<dbReference type="AlphaFoldDB" id="A0A2N5DG71"/>
<dbReference type="InterPro" id="IPR021791">
    <property type="entry name" value="Phage_TAC_11"/>
</dbReference>
<dbReference type="Pfam" id="PF11836">
    <property type="entry name" value="Phage_TAC_11"/>
    <property type="match status" value="1"/>
</dbReference>
<organism evidence="2 3">
    <name type="scientific">Caulobacter zeae</name>
    <dbReference type="NCBI Taxonomy" id="2055137"/>
    <lineage>
        <taxon>Bacteria</taxon>
        <taxon>Pseudomonadati</taxon>
        <taxon>Pseudomonadota</taxon>
        <taxon>Alphaproteobacteria</taxon>
        <taxon>Caulobacterales</taxon>
        <taxon>Caulobacteraceae</taxon>
        <taxon>Caulobacter</taxon>
    </lineage>
</organism>